<dbReference type="Gene3D" id="3.40.50.850">
    <property type="entry name" value="Isochorismatase-like"/>
    <property type="match status" value="1"/>
</dbReference>
<proteinExistence type="inferred from homology"/>
<dbReference type="GO" id="GO:0016787">
    <property type="term" value="F:hydrolase activity"/>
    <property type="evidence" value="ECO:0007669"/>
    <property type="project" value="UniProtKB-KW"/>
</dbReference>
<comment type="similarity">
    <text evidence="1">Belongs to the isochorismatase family.</text>
</comment>
<accession>A0A0G2HDJ3</accession>
<evidence type="ECO:0000256" key="2">
    <source>
        <dbReference type="ARBA" id="ARBA00022801"/>
    </source>
</evidence>
<sequence length="195" mass="21909">MPRSALFVIDIQRELAHDPKTRVPHADRICSAGEKILSAARGIIDQYRETQKQSPSVIIFVQHEEKPDDGTLVRDTEPWRLVFEPREGVEEERLVAKTTRKLKAEGITEIVTFGIQSECCVVSTSKGALEAGLRVTVLQGAHSTYDTDSKSAVEIERDIEQQLRDKGADVIPWEDAIASWEQRRMISSYSIFSGL</sequence>
<reference evidence="4 5" key="2">
    <citation type="submission" date="2015-05" db="EMBL/GenBank/DDBJ databases">
        <authorList>
            <person name="Morales-Cruz A."/>
            <person name="Amrine K.C."/>
            <person name="Cantu D."/>
        </authorList>
    </citation>
    <scope>NUCLEOTIDE SEQUENCE [LARGE SCALE GENOMIC DNA]</scope>
    <source>
        <strain evidence="4">DA912</strain>
    </source>
</reference>
<comment type="caution">
    <text evidence="4">The sequence shown here is derived from an EMBL/GenBank/DDBJ whole genome shotgun (WGS) entry which is preliminary data.</text>
</comment>
<dbReference type="InterPro" id="IPR000868">
    <property type="entry name" value="Isochorismatase-like_dom"/>
</dbReference>
<feature type="domain" description="Isochorismatase-like" evidence="3">
    <location>
        <begin position="4"/>
        <end position="152"/>
    </location>
</feature>
<evidence type="ECO:0000313" key="5">
    <source>
        <dbReference type="Proteomes" id="UP000034680"/>
    </source>
</evidence>
<dbReference type="Pfam" id="PF00857">
    <property type="entry name" value="Isochorismatase"/>
    <property type="match status" value="1"/>
</dbReference>
<organism evidence="4 5">
    <name type="scientific">Diaporthe ampelina</name>
    <dbReference type="NCBI Taxonomy" id="1214573"/>
    <lineage>
        <taxon>Eukaryota</taxon>
        <taxon>Fungi</taxon>
        <taxon>Dikarya</taxon>
        <taxon>Ascomycota</taxon>
        <taxon>Pezizomycotina</taxon>
        <taxon>Sordariomycetes</taxon>
        <taxon>Sordariomycetidae</taxon>
        <taxon>Diaporthales</taxon>
        <taxon>Diaporthaceae</taxon>
        <taxon>Diaporthe</taxon>
    </lineage>
</organism>
<dbReference type="InterPro" id="IPR050272">
    <property type="entry name" value="Isochorismatase-like_hydrls"/>
</dbReference>
<reference evidence="4 5" key="1">
    <citation type="submission" date="2015-05" db="EMBL/GenBank/DDBJ databases">
        <title>Distinctive expansion of gene families associated with plant cell wall degradation and secondary metabolism in the genomes of grapevine trunk pathogens.</title>
        <authorList>
            <person name="Lawrence D.P."/>
            <person name="Travadon R."/>
            <person name="Rolshausen P.E."/>
            <person name="Baumgartner K."/>
        </authorList>
    </citation>
    <scope>NUCLEOTIDE SEQUENCE [LARGE SCALE GENOMIC DNA]</scope>
    <source>
        <strain evidence="4">DA912</strain>
    </source>
</reference>
<gene>
    <name evidence="4" type="ORF">UCDDA912_g06827</name>
</gene>
<keyword evidence="2 4" id="KW-0378">Hydrolase</keyword>
<dbReference type="EMBL" id="LCUC01000251">
    <property type="protein sequence ID" value="KKY33228.1"/>
    <property type="molecule type" value="Genomic_DNA"/>
</dbReference>
<dbReference type="PANTHER" id="PTHR43540:SF6">
    <property type="entry name" value="ISOCHORISMATASE-LIKE DOMAIN-CONTAINING PROTEIN"/>
    <property type="match status" value="1"/>
</dbReference>
<protein>
    <submittedName>
        <fullName evidence="4">Putative isochorismatase hydrolase</fullName>
    </submittedName>
</protein>
<dbReference type="STRING" id="1214573.A0A0G2HDJ3"/>
<evidence type="ECO:0000313" key="4">
    <source>
        <dbReference type="EMBL" id="KKY33228.1"/>
    </source>
</evidence>
<name>A0A0G2HDJ3_9PEZI</name>
<dbReference type="AlphaFoldDB" id="A0A0G2HDJ3"/>
<dbReference type="OrthoDB" id="245563at2759"/>
<keyword evidence="5" id="KW-1185">Reference proteome</keyword>
<dbReference type="SUPFAM" id="SSF52499">
    <property type="entry name" value="Isochorismatase-like hydrolases"/>
    <property type="match status" value="1"/>
</dbReference>
<evidence type="ECO:0000256" key="1">
    <source>
        <dbReference type="ARBA" id="ARBA00006336"/>
    </source>
</evidence>
<dbReference type="Proteomes" id="UP000034680">
    <property type="component" value="Unassembled WGS sequence"/>
</dbReference>
<evidence type="ECO:0000259" key="3">
    <source>
        <dbReference type="Pfam" id="PF00857"/>
    </source>
</evidence>
<dbReference type="PANTHER" id="PTHR43540">
    <property type="entry name" value="PEROXYUREIDOACRYLATE/UREIDOACRYLATE AMIDOHYDROLASE-RELATED"/>
    <property type="match status" value="1"/>
</dbReference>
<dbReference type="InterPro" id="IPR036380">
    <property type="entry name" value="Isochorismatase-like_sf"/>
</dbReference>